<evidence type="ECO:0000256" key="1">
    <source>
        <dbReference type="ARBA" id="ARBA00022723"/>
    </source>
</evidence>
<evidence type="ECO:0000313" key="6">
    <source>
        <dbReference type="Proteomes" id="UP001157134"/>
    </source>
</evidence>
<protein>
    <submittedName>
        <fullName evidence="5">Type IV pili system adhesin PilY</fullName>
    </submittedName>
</protein>
<feature type="domain" description="PilY1 beta-propeller" evidence="4">
    <location>
        <begin position="659"/>
        <end position="927"/>
    </location>
</feature>
<dbReference type="Pfam" id="PF05567">
    <property type="entry name" value="T4P_PilY1"/>
    <property type="match status" value="1"/>
</dbReference>
<dbReference type="InterPro" id="IPR036465">
    <property type="entry name" value="vWFA_dom_sf"/>
</dbReference>
<evidence type="ECO:0000256" key="3">
    <source>
        <dbReference type="SAM" id="SignalP"/>
    </source>
</evidence>
<name>A0ABQ6HG59_9GAMM</name>
<dbReference type="InterPro" id="IPR008707">
    <property type="entry name" value="B-propeller_PilY1"/>
</dbReference>
<evidence type="ECO:0000256" key="2">
    <source>
        <dbReference type="ARBA" id="ARBA00022837"/>
    </source>
</evidence>
<keyword evidence="3" id="KW-0732">Signal</keyword>
<keyword evidence="2" id="KW-0106">Calcium</keyword>
<dbReference type="Gene3D" id="3.40.50.410">
    <property type="entry name" value="von Willebrand factor, type A domain"/>
    <property type="match status" value="1"/>
</dbReference>
<sequence length="1198" mass="129074">MMKKFIVSTLLTLVSTSLIAEDIELYIGNAAQRTGNKPQVLIIFDNSGSMSTDETVKPLYDPNTTYPAVGGLNSLSENFIYFTKGSGIDNASVPVPDSPSESRRFLDAINSCEEARVRLETVGFYTGYIREYAFSGNSGSWQEIPDNNGANIEVIDCWDDIREENPKNSGIEKKNGTIEALPEGYPVDGLGTKGNPVYYTSDVNASNTAFGTGEVVTLYSDNYLRYYQNNTLTNVSISRMDIAKAVMTDLIESAPSVDFGLQVFNFNAYDEYEHDGGRVVFGIQDMTDSATTELVNIIDNDLVPQTNTPLCESLYEAMRYFGGQAVLYGNNRRSSGNPKPVDQPARDLDIENSGKYIAPYEGCSNEVYVIMMTDGVPTKDNAADGLIGALPDIGSKFSGNYLPALAGWMKNNDINNAIEGVQTATTYTIGFSSGADDAAPILKETAKLGGGEYYPAQDAAGLLAALQSALVEILRVNASFTSPSIASNNFDRTETLDSVYYAMFLPDRGPRWQGNIKKLKLAAGKQVDRDGNVAIDENGNIKATAKTFWSTNPVADGEDVTEGGVAEMLRSQSARKLYSDVGSSDALVTYNKTNISNAYGGDTALASYMNVPEDELQGYLDWFKGADVDDADADGSITDIRDDIFADPLHSKPLVVNYGGSSSSQDVRIIVGTNAGVLHMFDDNGDTVTESWAIMFKEFFPNIAPLRANYTSSDKIYGIDGSATVYLQDKNGDGSIDDAAGDKAWLFFGLRRGGSSYYGIDISDPDTPVMLWKIDESTSGFSRLGQSWSKPKVTFAKNNVVDGIPKPVVIFGGGYSSAKDIAGVGQADTVGNGIYMVDAETGLLKWSLTPDTASATNTKFEGLTDSIPSSVAVLDSDSDGLTDRLYVGDTGANVFRVDMPSASPFDNEAPWTAYTLATLGGDHPNSNNDRRFFNEPSIVRALITNTISTTRTDELGDDYVEITRQDTPYDAILIGSGDRSTPSSTDTKDMFFMIKDKNIITQSFSGDNVPPSTIEIYDLYNYTNDPFGQSLSATARTELEIAVTEKEGWYIDFAADGEKSMSSATALAGVAYFNSFTPAESVSDGQCTLNTGSGKLYAVDLAQGTSIYNWQNKDASGRDYLDVGDRVPDTPTVVIPPPEEGVAGSGKIMFVGVGAGSDGQGGSGDGTLTLCEAANCDVLNGFTLETMRTHLYIEEENK</sequence>
<keyword evidence="6" id="KW-1185">Reference proteome</keyword>
<evidence type="ECO:0000313" key="5">
    <source>
        <dbReference type="EMBL" id="GLX85720.1"/>
    </source>
</evidence>
<feature type="chain" id="PRO_5047402380" evidence="3">
    <location>
        <begin position="21"/>
        <end position="1198"/>
    </location>
</feature>
<proteinExistence type="predicted"/>
<evidence type="ECO:0000259" key="4">
    <source>
        <dbReference type="Pfam" id="PF05567"/>
    </source>
</evidence>
<organism evidence="5 6">
    <name type="scientific">Thalassotalea loyana</name>
    <dbReference type="NCBI Taxonomy" id="280483"/>
    <lineage>
        <taxon>Bacteria</taxon>
        <taxon>Pseudomonadati</taxon>
        <taxon>Pseudomonadota</taxon>
        <taxon>Gammaproteobacteria</taxon>
        <taxon>Alteromonadales</taxon>
        <taxon>Colwelliaceae</taxon>
        <taxon>Thalassotalea</taxon>
    </lineage>
</organism>
<accession>A0ABQ6HG59</accession>
<gene>
    <name evidence="5" type="primary">pilY</name>
    <name evidence="5" type="ORF">tloyanaT_19720</name>
</gene>
<comment type="caution">
    <text evidence="5">The sequence shown here is derived from an EMBL/GenBank/DDBJ whole genome shotgun (WGS) entry which is preliminary data.</text>
</comment>
<keyword evidence="1" id="KW-0479">Metal-binding</keyword>
<feature type="signal peptide" evidence="3">
    <location>
        <begin position="1"/>
        <end position="20"/>
    </location>
</feature>
<dbReference type="SUPFAM" id="SSF53300">
    <property type="entry name" value="vWA-like"/>
    <property type="match status" value="1"/>
</dbReference>
<dbReference type="EMBL" id="BSSV01000004">
    <property type="protein sequence ID" value="GLX85720.1"/>
    <property type="molecule type" value="Genomic_DNA"/>
</dbReference>
<reference evidence="5 6" key="1">
    <citation type="submission" date="2023-03" db="EMBL/GenBank/DDBJ databases">
        <title>Thalassotalea loyana LMG 22536T draft genome sequence.</title>
        <authorList>
            <person name="Sawabe T."/>
        </authorList>
    </citation>
    <scope>NUCLEOTIDE SEQUENCE [LARGE SCALE GENOMIC DNA]</scope>
    <source>
        <strain evidence="5 6">LMG 22536</strain>
    </source>
</reference>
<dbReference type="Proteomes" id="UP001157134">
    <property type="component" value="Unassembled WGS sequence"/>
</dbReference>